<evidence type="ECO:0000313" key="7">
    <source>
        <dbReference type="EMBL" id="KAF7322239.1"/>
    </source>
</evidence>
<dbReference type="SMART" id="SM00679">
    <property type="entry name" value="CTNS"/>
    <property type="match status" value="2"/>
</dbReference>
<keyword evidence="2 6" id="KW-0812">Transmembrane</keyword>
<feature type="compositionally biased region" description="Basic and acidic residues" evidence="5">
    <location>
        <begin position="363"/>
        <end position="374"/>
    </location>
</feature>
<dbReference type="PANTHER" id="PTHR16201:SF37">
    <property type="entry name" value="PQ-LOOP REPEAT-CONTAINING PROTEIN"/>
    <property type="match status" value="1"/>
</dbReference>
<dbReference type="PANTHER" id="PTHR16201">
    <property type="entry name" value="SEVEN TRANSMEMBRANE PROTEIN 1-RELATED"/>
    <property type="match status" value="1"/>
</dbReference>
<feature type="transmembrane region" description="Helical" evidence="6">
    <location>
        <begin position="126"/>
        <end position="146"/>
    </location>
</feature>
<feature type="region of interest" description="Disordered" evidence="5">
    <location>
        <begin position="349"/>
        <end position="374"/>
    </location>
</feature>
<evidence type="ECO:0008006" key="9">
    <source>
        <dbReference type="Google" id="ProtNLM"/>
    </source>
</evidence>
<dbReference type="Pfam" id="PF04193">
    <property type="entry name" value="PQ-loop"/>
    <property type="match status" value="2"/>
</dbReference>
<feature type="transmembrane region" description="Helical" evidence="6">
    <location>
        <begin position="100"/>
        <end position="120"/>
    </location>
</feature>
<proteinExistence type="predicted"/>
<feature type="transmembrane region" description="Helical" evidence="6">
    <location>
        <begin position="202"/>
        <end position="220"/>
    </location>
</feature>
<evidence type="ECO:0000256" key="3">
    <source>
        <dbReference type="ARBA" id="ARBA00022989"/>
    </source>
</evidence>
<keyword evidence="3 6" id="KW-1133">Transmembrane helix</keyword>
<dbReference type="AlphaFoldDB" id="A0A8H6WRU9"/>
<dbReference type="EMBL" id="JACAZE010000001">
    <property type="protein sequence ID" value="KAF7322239.1"/>
    <property type="molecule type" value="Genomic_DNA"/>
</dbReference>
<feature type="transmembrane region" description="Helical" evidence="6">
    <location>
        <begin position="263"/>
        <end position="286"/>
    </location>
</feature>
<sequence length="374" mass="41208">MPHIRRYAPRLWALADTPATRVEGRHGGRRRKSRRFVASSRQRPLLSSSLVARCSPQRPRGMPVSAAAQNVLGTLGTICWSVQMVPQIWKSYREKSTEGLSHWLVLIWGSTVAFFGPYTIIQNLNIPLILQPQLFGFLSFVSWGQCQYYSHPAYADPATRPHARRRAILLGGLAMLLVVAFQLALVFGIRPAYRRGDEPAERAVDFLGILSPVLISLALIPQYVEIYRLKEVVGISIAFMVVDGMGGVFSDLSLLFRGGPFDIVASITYTLVVVLDGAVILAALILNPRAEKRRRRAAVEDRIVTPRQSMAVAPVTLPVELRLAVRGPSGEWAVRTELAIGVLKDKEEELEPKVGNDGDGDGDAFHPAKGDSIV</sequence>
<evidence type="ECO:0000256" key="6">
    <source>
        <dbReference type="SAM" id="Phobius"/>
    </source>
</evidence>
<comment type="subcellular location">
    <subcellularLocation>
        <location evidence="1">Membrane</location>
        <topology evidence="1">Multi-pass membrane protein</topology>
    </subcellularLocation>
</comment>
<name>A0A8H6WRU9_MYCCL</name>
<comment type="caution">
    <text evidence="7">The sequence shown here is derived from an EMBL/GenBank/DDBJ whole genome shotgun (WGS) entry which is preliminary data.</text>
</comment>
<keyword evidence="4 6" id="KW-0472">Membrane</keyword>
<dbReference type="InterPro" id="IPR006603">
    <property type="entry name" value="PQ-loop_rpt"/>
</dbReference>
<reference evidence="7" key="1">
    <citation type="submission" date="2020-05" db="EMBL/GenBank/DDBJ databases">
        <title>Mycena genomes resolve the evolution of fungal bioluminescence.</title>
        <authorList>
            <person name="Tsai I.J."/>
        </authorList>
    </citation>
    <scope>NUCLEOTIDE SEQUENCE</scope>
    <source>
        <strain evidence="7">110903Hualien_Pintung</strain>
    </source>
</reference>
<feature type="transmembrane region" description="Helical" evidence="6">
    <location>
        <begin position="232"/>
        <end position="257"/>
    </location>
</feature>
<evidence type="ECO:0000256" key="1">
    <source>
        <dbReference type="ARBA" id="ARBA00004141"/>
    </source>
</evidence>
<dbReference type="Proteomes" id="UP000613580">
    <property type="component" value="Unassembled WGS sequence"/>
</dbReference>
<dbReference type="GO" id="GO:0016020">
    <property type="term" value="C:membrane"/>
    <property type="evidence" value="ECO:0007669"/>
    <property type="project" value="UniProtKB-SubCell"/>
</dbReference>
<accession>A0A8H6WRU9</accession>
<dbReference type="InterPro" id="IPR051415">
    <property type="entry name" value="LAAT-1"/>
</dbReference>
<protein>
    <recommendedName>
        <fullName evidence="9">PQ-loop-domain-containing protein</fullName>
    </recommendedName>
</protein>
<dbReference type="OrthoDB" id="407617at2759"/>
<evidence type="ECO:0000256" key="4">
    <source>
        <dbReference type="ARBA" id="ARBA00023136"/>
    </source>
</evidence>
<keyword evidence="8" id="KW-1185">Reference proteome</keyword>
<evidence type="ECO:0000313" key="8">
    <source>
        <dbReference type="Proteomes" id="UP000613580"/>
    </source>
</evidence>
<organism evidence="7 8">
    <name type="scientific">Mycena chlorophos</name>
    <name type="common">Agaric fungus</name>
    <name type="synonym">Agaricus chlorophos</name>
    <dbReference type="NCBI Taxonomy" id="658473"/>
    <lineage>
        <taxon>Eukaryota</taxon>
        <taxon>Fungi</taxon>
        <taxon>Dikarya</taxon>
        <taxon>Basidiomycota</taxon>
        <taxon>Agaricomycotina</taxon>
        <taxon>Agaricomycetes</taxon>
        <taxon>Agaricomycetidae</taxon>
        <taxon>Agaricales</taxon>
        <taxon>Marasmiineae</taxon>
        <taxon>Mycenaceae</taxon>
        <taxon>Mycena</taxon>
    </lineage>
</organism>
<dbReference type="Gene3D" id="1.20.1280.290">
    <property type="match status" value="2"/>
</dbReference>
<feature type="transmembrane region" description="Helical" evidence="6">
    <location>
        <begin position="167"/>
        <end position="190"/>
    </location>
</feature>
<evidence type="ECO:0000256" key="5">
    <source>
        <dbReference type="SAM" id="MobiDB-lite"/>
    </source>
</evidence>
<gene>
    <name evidence="7" type="ORF">HMN09_00000700</name>
</gene>
<evidence type="ECO:0000256" key="2">
    <source>
        <dbReference type="ARBA" id="ARBA00022692"/>
    </source>
</evidence>